<reference evidence="1 2" key="1">
    <citation type="submission" date="2024-10" db="EMBL/GenBank/DDBJ databases">
        <title>The Natural Products Discovery Center: Release of the First 8490 Sequenced Strains for Exploring Actinobacteria Biosynthetic Diversity.</title>
        <authorList>
            <person name="Kalkreuter E."/>
            <person name="Kautsar S.A."/>
            <person name="Yang D."/>
            <person name="Bader C.D."/>
            <person name="Teijaro C.N."/>
            <person name="Fluegel L."/>
            <person name="Davis C.M."/>
            <person name="Simpson J.R."/>
            <person name="Lauterbach L."/>
            <person name="Steele A.D."/>
            <person name="Gui C."/>
            <person name="Meng S."/>
            <person name="Li G."/>
            <person name="Viehrig K."/>
            <person name="Ye F."/>
            <person name="Su P."/>
            <person name="Kiefer A.F."/>
            <person name="Nichols A."/>
            <person name="Cepeda A.J."/>
            <person name="Yan W."/>
            <person name="Fan B."/>
            <person name="Jiang Y."/>
            <person name="Adhikari A."/>
            <person name="Zheng C.-J."/>
            <person name="Schuster L."/>
            <person name="Cowan T.M."/>
            <person name="Smanski M.J."/>
            <person name="Chevrette M.G."/>
            <person name="De Carvalho L.P.S."/>
            <person name="Shen B."/>
        </authorList>
    </citation>
    <scope>NUCLEOTIDE SEQUENCE [LARGE SCALE GENOMIC DNA]</scope>
    <source>
        <strain evidence="1 2">NPDC005497</strain>
    </source>
</reference>
<dbReference type="Proteomes" id="UP001601422">
    <property type="component" value="Unassembled WGS sequence"/>
</dbReference>
<dbReference type="EMBL" id="JBIAJP010000024">
    <property type="protein sequence ID" value="MFF0009767.1"/>
    <property type="molecule type" value="Genomic_DNA"/>
</dbReference>
<evidence type="ECO:0000313" key="1">
    <source>
        <dbReference type="EMBL" id="MFF0009767.1"/>
    </source>
</evidence>
<protein>
    <submittedName>
        <fullName evidence="1">TetR/AcrR family transcriptional regulator</fullName>
    </submittedName>
</protein>
<evidence type="ECO:0000313" key="2">
    <source>
        <dbReference type="Proteomes" id="UP001601422"/>
    </source>
</evidence>
<name>A0ABW6NAW8_9ACTN</name>
<comment type="caution">
    <text evidence="1">The sequence shown here is derived from an EMBL/GenBank/DDBJ whole genome shotgun (WGS) entry which is preliminary data.</text>
</comment>
<gene>
    <name evidence="1" type="ORF">ACFYQT_40990</name>
</gene>
<feature type="non-terminal residue" evidence="1">
    <location>
        <position position="1"/>
    </location>
</feature>
<accession>A0ABW6NAW8</accession>
<keyword evidence="2" id="KW-1185">Reference proteome</keyword>
<organism evidence="1 2">
    <name type="scientific">Streptomyces tibetensis</name>
    <dbReference type="NCBI Taxonomy" id="2382123"/>
    <lineage>
        <taxon>Bacteria</taxon>
        <taxon>Bacillati</taxon>
        <taxon>Actinomycetota</taxon>
        <taxon>Actinomycetes</taxon>
        <taxon>Kitasatosporales</taxon>
        <taxon>Streptomycetaceae</taxon>
        <taxon>Streptomyces</taxon>
    </lineage>
</organism>
<sequence>VANRHAVLAANRVLAGDPVIQTIMTGELDALRARLLAMLPLADESARRTVSAVLKSWLVFVQILVVDWLTEQTCSRTELRDICIGAVLGALRPLLPADRVPNWP</sequence>
<dbReference type="Gene3D" id="1.10.357.10">
    <property type="entry name" value="Tetracycline Repressor, domain 2"/>
    <property type="match status" value="1"/>
</dbReference>
<proteinExistence type="predicted"/>